<accession>A0A8T9ZYA2</accession>
<keyword evidence="10 18" id="KW-1278">Translocase</keyword>
<dbReference type="EC" id="7.1.1.2" evidence="4 18"/>
<dbReference type="Pfam" id="PF00361">
    <property type="entry name" value="Proton_antipo_M"/>
    <property type="match status" value="1"/>
</dbReference>
<evidence type="ECO:0000256" key="15">
    <source>
        <dbReference type="ARBA" id="ARBA00023128"/>
    </source>
</evidence>
<comment type="function">
    <text evidence="1">Core subunit of the mitochondrial membrane respiratory chain NADH dehydrogenase (Complex I) that is believed to belong to the minimal assembly required for catalysis. Complex I functions in the transfer of electrons from NADH to the respiratory chain. The immediate electron acceptor for the enzyme is believed to be ubiquinone.</text>
</comment>
<reference evidence="20" key="1">
    <citation type="journal article" date="2022" name="Cladistics">
        <title>Diversification of the phytophagous lineages of true bugs (Insecta: Hemiptera: Heteroptera) shortly after that of the flowering plants.</title>
        <authorList>
            <person name="Ye F."/>
            <person name="Kment P."/>
            <person name="Redei D."/>
            <person name="Luo J.Y."/>
            <person name="Wang Y.H."/>
            <person name="Kuechler S.M."/>
            <person name="Zhang W.W."/>
            <person name="Chen P.P."/>
            <person name="Wu H.Y."/>
            <person name="Wu Y.Z."/>
            <person name="Sun X.Y."/>
            <person name="Ding L."/>
            <person name="Wang Y.R."/>
            <person name="Xie Q."/>
        </authorList>
    </citation>
    <scope>NUCLEOTIDE SEQUENCE</scope>
</reference>
<evidence type="ECO:0000256" key="11">
    <source>
        <dbReference type="ARBA" id="ARBA00022982"/>
    </source>
</evidence>
<keyword evidence="7 18" id="KW-0679">Respiratory chain</keyword>
<feature type="transmembrane region" description="Helical" evidence="18">
    <location>
        <begin position="58"/>
        <end position="80"/>
    </location>
</feature>
<feature type="transmembrane region" description="Helical" evidence="18">
    <location>
        <begin position="7"/>
        <end position="23"/>
    </location>
</feature>
<name>A0A8T9ZYA2_9HEMI</name>
<evidence type="ECO:0000256" key="3">
    <source>
        <dbReference type="ARBA" id="ARBA00007012"/>
    </source>
</evidence>
<dbReference type="GO" id="GO:0006120">
    <property type="term" value="P:mitochondrial electron transport, NADH to ubiquinone"/>
    <property type="evidence" value="ECO:0007669"/>
    <property type="project" value="InterPro"/>
</dbReference>
<comment type="function">
    <text evidence="18">Core subunit of the mitochondrial membrane respiratory chain NADH dehydrogenase (Complex I) which catalyzes electron transfer from NADH through the respiratory chain, using ubiquinone as an electron acceptor. Essential for the catalytic activity and assembly of complex I.</text>
</comment>
<dbReference type="PANTHER" id="PTHR46552:SF1">
    <property type="entry name" value="NADH-UBIQUINONE OXIDOREDUCTASE CHAIN 2"/>
    <property type="match status" value="1"/>
</dbReference>
<feature type="transmembrane region" description="Helical" evidence="18">
    <location>
        <begin position="267"/>
        <end position="288"/>
    </location>
</feature>
<keyword evidence="16 18" id="KW-0472">Membrane</keyword>
<dbReference type="InterPro" id="IPR003917">
    <property type="entry name" value="NADH_UbQ_OxRdtase_chain2"/>
</dbReference>
<dbReference type="EMBL" id="MW619707">
    <property type="protein sequence ID" value="UPL66076.1"/>
    <property type="molecule type" value="Genomic_DNA"/>
</dbReference>
<evidence type="ECO:0000256" key="14">
    <source>
        <dbReference type="ARBA" id="ARBA00023075"/>
    </source>
</evidence>
<evidence type="ECO:0000313" key="20">
    <source>
        <dbReference type="EMBL" id="UPL66076.1"/>
    </source>
</evidence>
<comment type="subcellular location">
    <subcellularLocation>
        <location evidence="2 18">Mitochondrion inner membrane</location>
        <topology evidence="2 18">Multi-pass membrane protein</topology>
    </subcellularLocation>
</comment>
<feature type="domain" description="NADH:quinone oxidoreductase/Mrp antiporter transmembrane" evidence="19">
    <location>
        <begin position="23"/>
        <end position="283"/>
    </location>
</feature>
<evidence type="ECO:0000256" key="6">
    <source>
        <dbReference type="ARBA" id="ARBA00022448"/>
    </source>
</evidence>
<dbReference type="PANTHER" id="PTHR46552">
    <property type="entry name" value="NADH-UBIQUINONE OXIDOREDUCTASE CHAIN 2"/>
    <property type="match status" value="1"/>
</dbReference>
<keyword evidence="12 18" id="KW-1133">Transmembrane helix</keyword>
<evidence type="ECO:0000259" key="19">
    <source>
        <dbReference type="Pfam" id="PF00361"/>
    </source>
</evidence>
<evidence type="ECO:0000256" key="18">
    <source>
        <dbReference type="RuleBase" id="RU003403"/>
    </source>
</evidence>
<feature type="transmembrane region" description="Helical" evidence="18">
    <location>
        <begin position="236"/>
        <end position="255"/>
    </location>
</feature>
<keyword evidence="6" id="KW-0813">Transport</keyword>
<proteinExistence type="inferred from homology"/>
<keyword evidence="11 18" id="KW-0249">Electron transport</keyword>
<feature type="transmembrane region" description="Helical" evidence="18">
    <location>
        <begin position="196"/>
        <end position="216"/>
    </location>
</feature>
<dbReference type="InterPro" id="IPR050175">
    <property type="entry name" value="Complex_I_Subunit_2"/>
</dbReference>
<keyword evidence="8 18" id="KW-0812">Transmembrane</keyword>
<evidence type="ECO:0000256" key="12">
    <source>
        <dbReference type="ARBA" id="ARBA00022989"/>
    </source>
</evidence>
<sequence>MKYINKLLFFLILIISSLIAISATNWLTFWMSLEMNLIAFIPLIMTSKDKNSSEAMMIYFLVQSIGSMIMLMIVMINSLIMAPSNLINLMLTSGLMVSLLLKLGAAPFHFWLPELMNKLNWVNCTILMTWQKITPMIIINSIINLNQKMLFMTIILSVIVGAVGGLNQTSLRKIMAFSSINHLGWMLTFMMTQNSWMKYLIIYSIMIISACMFFNHYNIYYLTQLIFYSSSMMEKFTYIIIMMSMGGLPPFMGFLPKWMVIQSVMEYNMFNLLFILVMSSLLTLFYYLRLMSFLLLNYSTTVKWFVNININKQFLFTIISINLLFPLFCNINFY</sequence>
<dbReference type="InterPro" id="IPR001750">
    <property type="entry name" value="ND/Mrp_TM"/>
</dbReference>
<evidence type="ECO:0000256" key="10">
    <source>
        <dbReference type="ARBA" id="ARBA00022967"/>
    </source>
</evidence>
<evidence type="ECO:0000256" key="1">
    <source>
        <dbReference type="ARBA" id="ARBA00003257"/>
    </source>
</evidence>
<evidence type="ECO:0000256" key="2">
    <source>
        <dbReference type="ARBA" id="ARBA00004448"/>
    </source>
</evidence>
<feature type="transmembrane region" description="Helical" evidence="18">
    <location>
        <begin position="149"/>
        <end position="166"/>
    </location>
</feature>
<keyword evidence="15 18" id="KW-0496">Mitochondrion</keyword>
<evidence type="ECO:0000256" key="5">
    <source>
        <dbReference type="ARBA" id="ARBA00021008"/>
    </source>
</evidence>
<keyword evidence="9 18" id="KW-0999">Mitochondrion inner membrane</keyword>
<evidence type="ECO:0000256" key="8">
    <source>
        <dbReference type="ARBA" id="ARBA00022692"/>
    </source>
</evidence>
<evidence type="ECO:0000256" key="13">
    <source>
        <dbReference type="ARBA" id="ARBA00023027"/>
    </source>
</evidence>
<evidence type="ECO:0000256" key="9">
    <source>
        <dbReference type="ARBA" id="ARBA00022792"/>
    </source>
</evidence>
<geneLocation type="mitochondrion" evidence="20"/>
<keyword evidence="13 18" id="KW-0520">NAD</keyword>
<keyword evidence="14 18" id="KW-0830">Ubiquinone</keyword>
<evidence type="ECO:0000256" key="7">
    <source>
        <dbReference type="ARBA" id="ARBA00022660"/>
    </source>
</evidence>
<evidence type="ECO:0000256" key="17">
    <source>
        <dbReference type="ARBA" id="ARBA00049551"/>
    </source>
</evidence>
<evidence type="ECO:0000256" key="4">
    <source>
        <dbReference type="ARBA" id="ARBA00012944"/>
    </source>
</evidence>
<dbReference type="AlphaFoldDB" id="A0A8T9ZYA2"/>
<comment type="catalytic activity">
    <reaction evidence="17 18">
        <text>a ubiquinone + NADH + 5 H(+)(in) = a ubiquinol + NAD(+) + 4 H(+)(out)</text>
        <dbReference type="Rhea" id="RHEA:29091"/>
        <dbReference type="Rhea" id="RHEA-COMP:9565"/>
        <dbReference type="Rhea" id="RHEA-COMP:9566"/>
        <dbReference type="ChEBI" id="CHEBI:15378"/>
        <dbReference type="ChEBI" id="CHEBI:16389"/>
        <dbReference type="ChEBI" id="CHEBI:17976"/>
        <dbReference type="ChEBI" id="CHEBI:57540"/>
        <dbReference type="ChEBI" id="CHEBI:57945"/>
        <dbReference type="EC" id="7.1.1.2"/>
    </reaction>
</comment>
<organism evidence="20">
    <name type="scientific">Idiostolus sp</name>
    <dbReference type="NCBI Taxonomy" id="2931296"/>
    <lineage>
        <taxon>Eukaryota</taxon>
        <taxon>Metazoa</taxon>
        <taxon>Ecdysozoa</taxon>
        <taxon>Arthropoda</taxon>
        <taxon>Hexapoda</taxon>
        <taxon>Insecta</taxon>
        <taxon>Pterygota</taxon>
        <taxon>Neoptera</taxon>
        <taxon>Paraneoptera</taxon>
        <taxon>Hemiptera</taxon>
        <taxon>Heteroptera</taxon>
        <taxon>Panheteroptera</taxon>
        <taxon>Pentatomomorpha</taxon>
        <taxon>Lygaeoidea</taxon>
        <taxon>Idiostolidae</taxon>
        <taxon>Idiostolus</taxon>
    </lineage>
</organism>
<comment type="similarity">
    <text evidence="3 18">Belongs to the complex I subunit 2 family.</text>
</comment>
<protein>
    <recommendedName>
        <fullName evidence="5 18">NADH-ubiquinone oxidoreductase chain 2</fullName>
        <ecNumber evidence="4 18">7.1.1.2</ecNumber>
    </recommendedName>
</protein>
<dbReference type="GO" id="GO:0005743">
    <property type="term" value="C:mitochondrial inner membrane"/>
    <property type="evidence" value="ECO:0007669"/>
    <property type="project" value="UniProtKB-SubCell"/>
</dbReference>
<dbReference type="GO" id="GO:0008137">
    <property type="term" value="F:NADH dehydrogenase (ubiquinone) activity"/>
    <property type="evidence" value="ECO:0007669"/>
    <property type="project" value="UniProtKB-EC"/>
</dbReference>
<feature type="transmembrane region" description="Helical" evidence="18">
    <location>
        <begin position="86"/>
        <end position="112"/>
    </location>
</feature>
<dbReference type="PRINTS" id="PR01436">
    <property type="entry name" value="NADHDHGNASE2"/>
</dbReference>
<evidence type="ECO:0000256" key="16">
    <source>
        <dbReference type="ARBA" id="ARBA00023136"/>
    </source>
</evidence>
<feature type="transmembrane region" description="Helical" evidence="18">
    <location>
        <begin position="314"/>
        <end position="333"/>
    </location>
</feature>